<accession>A0A1T4N0F0</accession>
<dbReference type="PANTHER" id="PTHR22946">
    <property type="entry name" value="DIENELACTONE HYDROLASE DOMAIN-CONTAINING PROTEIN-RELATED"/>
    <property type="match status" value="1"/>
</dbReference>
<dbReference type="GO" id="GO:0016787">
    <property type="term" value="F:hydrolase activity"/>
    <property type="evidence" value="ECO:0007669"/>
    <property type="project" value="UniProtKB-KW"/>
</dbReference>
<dbReference type="Pfam" id="PF01738">
    <property type="entry name" value="DLH"/>
    <property type="match status" value="1"/>
</dbReference>
<evidence type="ECO:0000256" key="1">
    <source>
        <dbReference type="SAM" id="SignalP"/>
    </source>
</evidence>
<reference evidence="3 4" key="1">
    <citation type="submission" date="2017-02" db="EMBL/GenBank/DDBJ databases">
        <authorList>
            <person name="Peterson S.W."/>
        </authorList>
    </citation>
    <scope>NUCLEOTIDE SEQUENCE [LARGE SCALE GENOMIC DNA]</scope>
    <source>
        <strain evidence="3 4">ATCC BAA-909</strain>
    </source>
</reference>
<feature type="domain" description="Dienelactone hydrolase" evidence="2">
    <location>
        <begin position="213"/>
        <end position="413"/>
    </location>
</feature>
<evidence type="ECO:0000313" key="3">
    <source>
        <dbReference type="EMBL" id="SJZ72594.1"/>
    </source>
</evidence>
<evidence type="ECO:0000313" key="4">
    <source>
        <dbReference type="Proteomes" id="UP000190395"/>
    </source>
</evidence>
<dbReference type="Proteomes" id="UP000190395">
    <property type="component" value="Unassembled WGS sequence"/>
</dbReference>
<dbReference type="EMBL" id="FUXC01000005">
    <property type="protein sequence ID" value="SJZ72594.1"/>
    <property type="molecule type" value="Genomic_DNA"/>
</dbReference>
<sequence length="424" mass="47351">MEVRLKRLLKKSFFAIFAVFFVFSAFAKGSKEYVTQEINASERCLPVFYENIKSRWTFKMGYKDGVDFNQWKKDGLEKARELIIQEDDKTPFDMVVLESEKRDGYTAQKVVFNISQDSRVLAYLLVPNGKKGQTFPAALMLHDHGSNFAIGKEKMVRAFSSDKAVEKILKIKSNKEASIEAAKLSPESKDLYEKIKNSKAWANQYFSDLYPGDELAKRGYVVLSFDALGWGDRSVKNFSTGSQQSLASNMFNMGTSFAGLIAQEDCRAAKFLASLPQVDKERVACIGFSMGGFRSWQLAAISDDIKAGVSVCWFGTMKGHIVEKDGQLKGNSAYSMLHPTMAKFLDYPDIAGLAAPKPMYFIGGDKDAVNPNAGTEEAYAKVHKIWTAANAGDKVKTEIVPGMEHAFPAEQQKAAFDWLDKQFK</sequence>
<dbReference type="SUPFAM" id="SSF53474">
    <property type="entry name" value="alpha/beta-Hydrolases"/>
    <property type="match status" value="1"/>
</dbReference>
<proteinExistence type="predicted"/>
<feature type="signal peptide" evidence="1">
    <location>
        <begin position="1"/>
        <end position="27"/>
    </location>
</feature>
<keyword evidence="1" id="KW-0732">Signal</keyword>
<keyword evidence="4" id="KW-1185">Reference proteome</keyword>
<dbReference type="InterPro" id="IPR029058">
    <property type="entry name" value="AB_hydrolase_fold"/>
</dbReference>
<dbReference type="PANTHER" id="PTHR22946:SF8">
    <property type="entry name" value="ACETYL XYLAN ESTERASE DOMAIN-CONTAINING PROTEIN"/>
    <property type="match status" value="1"/>
</dbReference>
<feature type="chain" id="PRO_5012617200" evidence="1">
    <location>
        <begin position="28"/>
        <end position="424"/>
    </location>
</feature>
<gene>
    <name evidence="3" type="ORF">SAMN02745152_01050</name>
</gene>
<dbReference type="STRING" id="225004.SAMN02745152_01050"/>
<protein>
    <submittedName>
        <fullName evidence="3">Alpha/beta hydrolase family protein</fullName>
    </submittedName>
</protein>
<dbReference type="OrthoDB" id="8183145at2"/>
<dbReference type="InterPro" id="IPR002925">
    <property type="entry name" value="Dienelactn_hydro"/>
</dbReference>
<dbReference type="InterPro" id="IPR050261">
    <property type="entry name" value="FrsA_esterase"/>
</dbReference>
<keyword evidence="3" id="KW-0378">Hydrolase</keyword>
<evidence type="ECO:0000259" key="2">
    <source>
        <dbReference type="Pfam" id="PF01738"/>
    </source>
</evidence>
<name>A0A1T4N0F0_9SPIR</name>
<organism evidence="3 4">
    <name type="scientific">Treponema berlinense</name>
    <dbReference type="NCBI Taxonomy" id="225004"/>
    <lineage>
        <taxon>Bacteria</taxon>
        <taxon>Pseudomonadati</taxon>
        <taxon>Spirochaetota</taxon>
        <taxon>Spirochaetia</taxon>
        <taxon>Spirochaetales</taxon>
        <taxon>Treponemataceae</taxon>
        <taxon>Treponema</taxon>
    </lineage>
</organism>
<dbReference type="AlphaFoldDB" id="A0A1T4N0F0"/>
<dbReference type="Gene3D" id="3.40.50.1820">
    <property type="entry name" value="alpha/beta hydrolase"/>
    <property type="match status" value="1"/>
</dbReference>